<keyword evidence="7" id="KW-0812">Transmembrane</keyword>
<gene>
    <name evidence="9" type="ORF">B0H15DRAFT_822415</name>
</gene>
<evidence type="ECO:0000256" key="5">
    <source>
        <dbReference type="ARBA" id="ARBA00023128"/>
    </source>
</evidence>
<evidence type="ECO:0000256" key="4">
    <source>
        <dbReference type="ARBA" id="ARBA00022927"/>
    </source>
</evidence>
<feature type="domain" description="Mitochondrial outer membrane transport complex Sam37/metaxin N-terminal" evidence="8">
    <location>
        <begin position="22"/>
        <end position="144"/>
    </location>
</feature>
<evidence type="ECO:0000256" key="1">
    <source>
        <dbReference type="ARBA" id="ARBA00004294"/>
    </source>
</evidence>
<feature type="transmembrane region" description="Helical" evidence="7">
    <location>
        <begin position="309"/>
        <end position="332"/>
    </location>
</feature>
<dbReference type="GO" id="GO:0015031">
    <property type="term" value="P:protein transport"/>
    <property type="evidence" value="ECO:0007669"/>
    <property type="project" value="UniProtKB-KW"/>
</dbReference>
<keyword evidence="7" id="KW-1133">Transmembrane helix</keyword>
<evidence type="ECO:0000313" key="10">
    <source>
        <dbReference type="Proteomes" id="UP001222325"/>
    </source>
</evidence>
<dbReference type="CDD" id="cd03054">
    <property type="entry name" value="GST_N_Metaxin"/>
    <property type="match status" value="1"/>
</dbReference>
<accession>A0AAD6XR69</accession>
<dbReference type="PANTHER" id="PTHR12289">
    <property type="entry name" value="METAXIN RELATED"/>
    <property type="match status" value="1"/>
</dbReference>
<evidence type="ECO:0000256" key="2">
    <source>
        <dbReference type="ARBA" id="ARBA00022448"/>
    </source>
</evidence>
<dbReference type="GO" id="GO:0001401">
    <property type="term" value="C:SAM complex"/>
    <property type="evidence" value="ECO:0007669"/>
    <property type="project" value="InterPro"/>
</dbReference>
<comment type="caution">
    <text evidence="9">The sequence shown here is derived from an EMBL/GenBank/DDBJ whole genome shotgun (WGS) entry which is preliminary data.</text>
</comment>
<evidence type="ECO:0000256" key="7">
    <source>
        <dbReference type="SAM" id="Phobius"/>
    </source>
</evidence>
<keyword evidence="4" id="KW-0653">Protein transport</keyword>
<keyword evidence="5" id="KW-0496">Mitochondrion</keyword>
<keyword evidence="2" id="KW-0813">Transport</keyword>
<dbReference type="PANTHER" id="PTHR12289:SF41">
    <property type="entry name" value="FAILED AXON CONNECTIONS-RELATED"/>
    <property type="match status" value="1"/>
</dbReference>
<evidence type="ECO:0000313" key="9">
    <source>
        <dbReference type="EMBL" id="KAJ7097741.1"/>
    </source>
</evidence>
<dbReference type="GO" id="GO:0007005">
    <property type="term" value="P:mitochondrion organization"/>
    <property type="evidence" value="ECO:0007669"/>
    <property type="project" value="TreeGrafter"/>
</dbReference>
<dbReference type="AlphaFoldDB" id="A0AAD6XR69"/>
<organism evidence="9 10">
    <name type="scientific">Mycena belliarum</name>
    <dbReference type="NCBI Taxonomy" id="1033014"/>
    <lineage>
        <taxon>Eukaryota</taxon>
        <taxon>Fungi</taxon>
        <taxon>Dikarya</taxon>
        <taxon>Basidiomycota</taxon>
        <taxon>Agaricomycotina</taxon>
        <taxon>Agaricomycetes</taxon>
        <taxon>Agaricomycetidae</taxon>
        <taxon>Agaricales</taxon>
        <taxon>Marasmiineae</taxon>
        <taxon>Mycenaceae</taxon>
        <taxon>Mycena</taxon>
    </lineage>
</organism>
<keyword evidence="3" id="KW-1000">Mitochondrion outer membrane</keyword>
<dbReference type="InterPro" id="IPR019564">
    <property type="entry name" value="Sam37/metaxin_N"/>
</dbReference>
<dbReference type="Pfam" id="PF10568">
    <property type="entry name" value="Tom37"/>
    <property type="match status" value="1"/>
</dbReference>
<dbReference type="Proteomes" id="UP001222325">
    <property type="component" value="Unassembled WGS sequence"/>
</dbReference>
<comment type="subcellular location">
    <subcellularLocation>
        <location evidence="1">Mitochondrion outer membrane</location>
    </subcellularLocation>
</comment>
<keyword evidence="10" id="KW-1185">Reference proteome</keyword>
<reference evidence="9" key="1">
    <citation type="submission" date="2023-03" db="EMBL/GenBank/DDBJ databases">
        <title>Massive genome expansion in bonnet fungi (Mycena s.s.) driven by repeated elements and novel gene families across ecological guilds.</title>
        <authorList>
            <consortium name="Lawrence Berkeley National Laboratory"/>
            <person name="Harder C.B."/>
            <person name="Miyauchi S."/>
            <person name="Viragh M."/>
            <person name="Kuo A."/>
            <person name="Thoen E."/>
            <person name="Andreopoulos B."/>
            <person name="Lu D."/>
            <person name="Skrede I."/>
            <person name="Drula E."/>
            <person name="Henrissat B."/>
            <person name="Morin E."/>
            <person name="Kohler A."/>
            <person name="Barry K."/>
            <person name="LaButti K."/>
            <person name="Morin E."/>
            <person name="Salamov A."/>
            <person name="Lipzen A."/>
            <person name="Mereny Z."/>
            <person name="Hegedus B."/>
            <person name="Baldrian P."/>
            <person name="Stursova M."/>
            <person name="Weitz H."/>
            <person name="Taylor A."/>
            <person name="Grigoriev I.V."/>
            <person name="Nagy L.G."/>
            <person name="Martin F."/>
            <person name="Kauserud H."/>
        </authorList>
    </citation>
    <scope>NUCLEOTIDE SEQUENCE</scope>
    <source>
        <strain evidence="9">CBHHK173m</strain>
    </source>
</reference>
<sequence length="333" mass="36972">MSLPVLHIWPGQWGLWSNDPPCLAAGLYLQLAMPGKFLISYCTNPDLSPSGVLPFLTHGREVVSPLSPIIKYISGLKGDTIDAGLNSFEISQKIAWCSHIEANLGDLVSYMLYSLPANWVNLTHRTLAYSLPVPQRYYVPGRIRGTHRPRLEAAGLWHQHVLEPSDLLPSKSSADHKEKIAQAFQREKACQTARDSFELYARLLQSDNQFVYRGRLTSLDVALAAHILVILKPPFPDPLFSDLLVKSYPTLVAHAERILQKSLDLPAPVHSSPNSHSISSLFPSFGNINRTPARSDKSDEDREFELVSWGWTALAVGSVGLYFLAIGSPLAWK</sequence>
<proteinExistence type="predicted"/>
<dbReference type="InterPro" id="IPR036282">
    <property type="entry name" value="Glutathione-S-Trfase_C_sf"/>
</dbReference>
<dbReference type="SUPFAM" id="SSF47616">
    <property type="entry name" value="GST C-terminal domain-like"/>
    <property type="match status" value="1"/>
</dbReference>
<evidence type="ECO:0000256" key="3">
    <source>
        <dbReference type="ARBA" id="ARBA00022787"/>
    </source>
</evidence>
<protein>
    <recommendedName>
        <fullName evidence="8">Mitochondrial outer membrane transport complex Sam37/metaxin N-terminal domain-containing protein</fullName>
    </recommendedName>
</protein>
<keyword evidence="6 7" id="KW-0472">Membrane</keyword>
<dbReference type="InterPro" id="IPR050931">
    <property type="entry name" value="Mito_Protein_Transport_Metaxin"/>
</dbReference>
<evidence type="ECO:0000256" key="6">
    <source>
        <dbReference type="ARBA" id="ARBA00023136"/>
    </source>
</evidence>
<evidence type="ECO:0000259" key="8">
    <source>
        <dbReference type="Pfam" id="PF10568"/>
    </source>
</evidence>
<dbReference type="EMBL" id="JARJCN010000009">
    <property type="protein sequence ID" value="KAJ7097741.1"/>
    <property type="molecule type" value="Genomic_DNA"/>
</dbReference>
<name>A0AAD6XR69_9AGAR</name>